<evidence type="ECO:0000313" key="4">
    <source>
        <dbReference type="EMBL" id="EPT02732.1"/>
    </source>
</evidence>
<dbReference type="InterPro" id="IPR030395">
    <property type="entry name" value="GP_PDE_dom"/>
</dbReference>
<gene>
    <name evidence="4" type="ORF">FOMPIDRAFT_1117606</name>
</gene>
<dbReference type="InterPro" id="IPR017946">
    <property type="entry name" value="PLC-like_Pdiesterase_TIM-brl"/>
</dbReference>
<proteinExistence type="predicted"/>
<dbReference type="PANTHER" id="PTHR22958:SF1">
    <property type="entry name" value="GLYCEROPHOSPHOCHOLINE PHOSPHODIESTERASE GPCPD1"/>
    <property type="match status" value="1"/>
</dbReference>
<protein>
    <recommendedName>
        <fullName evidence="3">GP-PDE domain-containing protein</fullName>
    </recommendedName>
</protein>
<reference evidence="4 5" key="1">
    <citation type="journal article" date="2012" name="Science">
        <title>The Paleozoic origin of enzymatic lignin decomposition reconstructed from 31 fungal genomes.</title>
        <authorList>
            <person name="Floudas D."/>
            <person name="Binder M."/>
            <person name="Riley R."/>
            <person name="Barry K."/>
            <person name="Blanchette R.A."/>
            <person name="Henrissat B."/>
            <person name="Martinez A.T."/>
            <person name="Otillar R."/>
            <person name="Spatafora J.W."/>
            <person name="Yadav J.S."/>
            <person name="Aerts A."/>
            <person name="Benoit I."/>
            <person name="Boyd A."/>
            <person name="Carlson A."/>
            <person name="Copeland A."/>
            <person name="Coutinho P.M."/>
            <person name="de Vries R.P."/>
            <person name="Ferreira P."/>
            <person name="Findley K."/>
            <person name="Foster B."/>
            <person name="Gaskell J."/>
            <person name="Glotzer D."/>
            <person name="Gorecki P."/>
            <person name="Heitman J."/>
            <person name="Hesse C."/>
            <person name="Hori C."/>
            <person name="Igarashi K."/>
            <person name="Jurgens J.A."/>
            <person name="Kallen N."/>
            <person name="Kersten P."/>
            <person name="Kohler A."/>
            <person name="Kuees U."/>
            <person name="Kumar T.K.A."/>
            <person name="Kuo A."/>
            <person name="LaButti K."/>
            <person name="Larrondo L.F."/>
            <person name="Lindquist E."/>
            <person name="Ling A."/>
            <person name="Lombard V."/>
            <person name="Lucas S."/>
            <person name="Lundell T."/>
            <person name="Martin R."/>
            <person name="McLaughlin D.J."/>
            <person name="Morgenstern I."/>
            <person name="Morin E."/>
            <person name="Murat C."/>
            <person name="Nagy L.G."/>
            <person name="Nolan M."/>
            <person name="Ohm R.A."/>
            <person name="Patyshakuliyeva A."/>
            <person name="Rokas A."/>
            <person name="Ruiz-Duenas F.J."/>
            <person name="Sabat G."/>
            <person name="Salamov A."/>
            <person name="Samejima M."/>
            <person name="Schmutz J."/>
            <person name="Slot J.C."/>
            <person name="St John F."/>
            <person name="Stenlid J."/>
            <person name="Sun H."/>
            <person name="Sun S."/>
            <person name="Syed K."/>
            <person name="Tsang A."/>
            <person name="Wiebenga A."/>
            <person name="Young D."/>
            <person name="Pisabarro A."/>
            <person name="Eastwood D.C."/>
            <person name="Martin F."/>
            <person name="Cullen D."/>
            <person name="Grigoriev I.V."/>
            <person name="Hibbett D.S."/>
        </authorList>
    </citation>
    <scope>NUCLEOTIDE SEQUENCE</scope>
    <source>
        <strain evidence="5">FP-58527</strain>
    </source>
</reference>
<dbReference type="Pfam" id="PF03009">
    <property type="entry name" value="GDPD"/>
    <property type="match status" value="1"/>
</dbReference>
<sequence length="302" mass="32385">FEVNIITPFRGVRLEIGGAVETYWKSLATPVPAQSSRLVPSRSQPSARSMTSAHTSPSNLSSTVASGHSLTHSSVTGSYVYMAVQVTRDGHPVACADWLVPEAGYALGVADLTLAQFEALARRAGKCMMQMDDPALSPRQWAELISGCMISLAELLRVVPAALGICLELAYPPQRVRERLALRHQLDLNDVTDSILRTVYDTTAAPEGAAGRRPVVFTSFSPDACAALNWKQPNYPVFLATQCGEHSRGLPSATALGVDDVHDYRFTSLDSAVEFAKSNNLLGVLLDAGLLVSSISGLDANW</sequence>
<keyword evidence="5" id="KW-1185">Reference proteome</keyword>
<feature type="domain" description="GP-PDE" evidence="3">
    <location>
        <begin position="36"/>
        <end position="302"/>
    </location>
</feature>
<keyword evidence="1" id="KW-0378">Hydrolase</keyword>
<dbReference type="PROSITE" id="PS51704">
    <property type="entry name" value="GP_PDE"/>
    <property type="match status" value="1"/>
</dbReference>
<dbReference type="SUPFAM" id="SSF51695">
    <property type="entry name" value="PLC-like phosphodiesterases"/>
    <property type="match status" value="1"/>
</dbReference>
<name>S8ECS2_FOMSC</name>
<dbReference type="GO" id="GO:0046475">
    <property type="term" value="P:glycerophospholipid catabolic process"/>
    <property type="evidence" value="ECO:0007669"/>
    <property type="project" value="TreeGrafter"/>
</dbReference>
<evidence type="ECO:0000256" key="2">
    <source>
        <dbReference type="SAM" id="MobiDB-lite"/>
    </source>
</evidence>
<dbReference type="InterPro" id="IPR051578">
    <property type="entry name" value="GDPD"/>
</dbReference>
<evidence type="ECO:0000256" key="1">
    <source>
        <dbReference type="ARBA" id="ARBA00022801"/>
    </source>
</evidence>
<organism evidence="4 5">
    <name type="scientific">Fomitopsis schrenkii</name>
    <name type="common">Brown rot fungus</name>
    <dbReference type="NCBI Taxonomy" id="2126942"/>
    <lineage>
        <taxon>Eukaryota</taxon>
        <taxon>Fungi</taxon>
        <taxon>Dikarya</taxon>
        <taxon>Basidiomycota</taxon>
        <taxon>Agaricomycotina</taxon>
        <taxon>Agaricomycetes</taxon>
        <taxon>Polyporales</taxon>
        <taxon>Fomitopsis</taxon>
    </lineage>
</organism>
<dbReference type="Proteomes" id="UP000015241">
    <property type="component" value="Unassembled WGS sequence"/>
</dbReference>
<dbReference type="GO" id="GO:0008081">
    <property type="term" value="F:phosphoric diester hydrolase activity"/>
    <property type="evidence" value="ECO:0007669"/>
    <property type="project" value="InterPro"/>
</dbReference>
<dbReference type="STRING" id="743788.S8ECS2"/>
<dbReference type="PANTHER" id="PTHR22958">
    <property type="entry name" value="GLYCEROPHOSPHORYL DIESTER PHOSPHODIESTERASE"/>
    <property type="match status" value="1"/>
</dbReference>
<dbReference type="Gene3D" id="3.20.20.190">
    <property type="entry name" value="Phosphatidylinositol (PI) phosphodiesterase"/>
    <property type="match status" value="1"/>
</dbReference>
<evidence type="ECO:0000313" key="5">
    <source>
        <dbReference type="Proteomes" id="UP000015241"/>
    </source>
</evidence>
<dbReference type="eggNOG" id="KOG2421">
    <property type="taxonomic scope" value="Eukaryota"/>
</dbReference>
<feature type="region of interest" description="Disordered" evidence="2">
    <location>
        <begin position="35"/>
        <end position="65"/>
    </location>
</feature>
<feature type="non-terminal residue" evidence="4">
    <location>
        <position position="1"/>
    </location>
</feature>
<dbReference type="HOGENOM" id="CLU_941825_0_0_1"/>
<dbReference type="AlphaFoldDB" id="S8ECS2"/>
<dbReference type="InParanoid" id="S8ECS2"/>
<accession>S8ECS2</accession>
<evidence type="ECO:0000259" key="3">
    <source>
        <dbReference type="PROSITE" id="PS51704"/>
    </source>
</evidence>
<dbReference type="EMBL" id="KE504133">
    <property type="protein sequence ID" value="EPT02732.1"/>
    <property type="molecule type" value="Genomic_DNA"/>
</dbReference>
<dbReference type="OrthoDB" id="1577640at2759"/>